<dbReference type="Proteomes" id="UP000694300">
    <property type="component" value="Unassembled WGS sequence"/>
</dbReference>
<feature type="region of interest" description="Disordered" evidence="1">
    <location>
        <begin position="79"/>
        <end position="100"/>
    </location>
</feature>
<evidence type="ECO:0000256" key="1">
    <source>
        <dbReference type="SAM" id="MobiDB-lite"/>
    </source>
</evidence>
<evidence type="ECO:0000313" key="2">
    <source>
        <dbReference type="EMBL" id="MBW0132498.1"/>
    </source>
</evidence>
<comment type="caution">
    <text evidence="2">The sequence shown here is derived from an EMBL/GenBank/DDBJ whole genome shotgun (WGS) entry which is preliminary data.</text>
</comment>
<organism evidence="2 3">
    <name type="scientific">Pseudonocardia oceani</name>
    <dbReference type="NCBI Taxonomy" id="2792013"/>
    <lineage>
        <taxon>Bacteria</taxon>
        <taxon>Bacillati</taxon>
        <taxon>Actinomycetota</taxon>
        <taxon>Actinomycetes</taxon>
        <taxon>Pseudonocardiales</taxon>
        <taxon>Pseudonocardiaceae</taxon>
        <taxon>Pseudonocardia</taxon>
    </lineage>
</organism>
<name>A0ABS6UJS1_9PSEU</name>
<dbReference type="RefSeq" id="WP_218592361.1">
    <property type="nucleotide sequence ID" value="NZ_JADQDE010000226.1"/>
</dbReference>
<sequence>MAEELATSWLFLENGEVVARSFCRGCAPVGPVADLACVSCGDGPLLAGALTEQSARAAVNTWLLGQGWQVAGAPRCPRCTPPPSPPVTDGQPESGGWRLW</sequence>
<keyword evidence="3" id="KW-1185">Reference proteome</keyword>
<proteinExistence type="predicted"/>
<gene>
    <name evidence="2" type="ORF">I4I82_33165</name>
</gene>
<evidence type="ECO:0000313" key="3">
    <source>
        <dbReference type="Proteomes" id="UP000694300"/>
    </source>
</evidence>
<reference evidence="2 3" key="1">
    <citation type="submission" date="2020-11" db="EMBL/GenBank/DDBJ databases">
        <title>Pseudonocardia abyssalis sp. nov. and Pseudonocardia oceani sp. nov., description and phylogenomic analysis of two novel actinomycetes isolated from the deep Southern Ocean.</title>
        <authorList>
            <person name="Parra J."/>
        </authorList>
    </citation>
    <scope>NUCLEOTIDE SEQUENCE [LARGE SCALE GENOMIC DNA]</scope>
    <source>
        <strain evidence="3">KRD185</strain>
    </source>
</reference>
<accession>A0ABS6UJS1</accession>
<dbReference type="EMBL" id="JADQDF010000002">
    <property type="protein sequence ID" value="MBW0132498.1"/>
    <property type="molecule type" value="Genomic_DNA"/>
</dbReference>
<protein>
    <submittedName>
        <fullName evidence="2">Uncharacterized protein</fullName>
    </submittedName>
</protein>